<keyword evidence="4" id="KW-0378">Hydrolase</keyword>
<evidence type="ECO:0000256" key="2">
    <source>
        <dbReference type="ARBA" id="ARBA00008779"/>
    </source>
</evidence>
<protein>
    <submittedName>
        <fullName evidence="8">Putative arylsulfatase b</fullName>
    </submittedName>
</protein>
<dbReference type="VEuPathDB" id="VectorBase:LLOJ000027"/>
<reference evidence="9" key="3">
    <citation type="submission" date="2020-05" db="UniProtKB">
        <authorList>
            <consortium name="EnsemblMetazoa"/>
        </authorList>
    </citation>
    <scope>IDENTIFICATION</scope>
    <source>
        <strain evidence="9">Jacobina</strain>
    </source>
</reference>
<dbReference type="PANTHER" id="PTHR10342">
    <property type="entry name" value="ARYLSULFATASE"/>
    <property type="match status" value="1"/>
</dbReference>
<dbReference type="EMBL" id="AJWK01000039">
    <property type="status" value="NOT_ANNOTATED_CDS"/>
    <property type="molecule type" value="Genomic_DNA"/>
</dbReference>
<dbReference type="InterPro" id="IPR024607">
    <property type="entry name" value="Sulfatase_CS"/>
</dbReference>
<name>A0A1B0C814_LUTLO</name>
<evidence type="ECO:0000313" key="9">
    <source>
        <dbReference type="EnsemblMetazoa" id="LLOJ000027-PA"/>
    </source>
</evidence>
<dbReference type="InterPro" id="IPR017850">
    <property type="entry name" value="Alkaline_phosphatase_core_sf"/>
</dbReference>
<dbReference type="CDD" id="cd16029">
    <property type="entry name" value="4-S"/>
    <property type="match status" value="2"/>
</dbReference>
<keyword evidence="5" id="KW-0106">Calcium</keyword>
<dbReference type="Gene3D" id="3.30.1120.10">
    <property type="match status" value="2"/>
</dbReference>
<dbReference type="GO" id="GO:0008484">
    <property type="term" value="F:sulfuric ester hydrolase activity"/>
    <property type="evidence" value="ECO:0007669"/>
    <property type="project" value="InterPro"/>
</dbReference>
<dbReference type="AlphaFoldDB" id="A0A1B0C814"/>
<feature type="domain" description="Sulfatase N-terminal" evidence="7">
    <location>
        <begin position="4"/>
        <end position="312"/>
    </location>
</feature>
<dbReference type="EnsemblMetazoa" id="LLOJ000027-RA">
    <property type="protein sequence ID" value="LLOJ000027-PA"/>
    <property type="gene ID" value="LLOJ000027"/>
</dbReference>
<reference evidence="8" key="2">
    <citation type="journal article" date="2020" name="BMC">
        <title>Leishmania infection induces a limited differential gene expression in the sand fly midgut.</title>
        <authorList>
            <person name="Coutinho-Abreu I.V."/>
            <person name="Serafim T.D."/>
            <person name="Meneses C."/>
            <person name="Kamhawi S."/>
            <person name="Oliveira F."/>
            <person name="Valenzuela J.G."/>
        </authorList>
    </citation>
    <scope>NUCLEOTIDE SEQUENCE</scope>
    <source>
        <strain evidence="8">Jacobina</strain>
        <tissue evidence="8">Midgut</tissue>
    </source>
</reference>
<evidence type="ECO:0000256" key="4">
    <source>
        <dbReference type="ARBA" id="ARBA00022801"/>
    </source>
</evidence>
<evidence type="ECO:0000256" key="3">
    <source>
        <dbReference type="ARBA" id="ARBA00022723"/>
    </source>
</evidence>
<evidence type="ECO:0000313" key="10">
    <source>
        <dbReference type="Proteomes" id="UP000092461"/>
    </source>
</evidence>
<sequence>MVHLRGSNQILTPNLDALGYQGVILNRHYTAAMCSPSRAAFMSGKYSIHTGLQHLVILADEPRSHPLNDKILSQYLKEAGYQNHIVGKWHLGLARKAFLPTYRGFDSHVGFLGPYIDYFDFTHIASYRTYPPGFDFRRNESLYWDRVGEYATDVLADESSKIILNHNAAQGPLFLFLSQLAPHTANERDHLQTVPEDLAKVGHIKDPNRRKYAAMVIALDRCVGQVVEALKVKGILDNTFILFLSDNGGPTVGQHSNMASNFPLRGQKDSPWEGGLRGTALVWSTQLQKRHYVSEHLTHITDWFPTLSQMAGAKSYKFKKIDGNDIWQTISLNRSPLRREIVHNIDPIGGYTSYVRDGWKYVNGTTWGGTFDYWVGQMPFEESPKTPFYTKIVMDSPVWRALNPYATKNLKSKDIEEMRRKTKINCQRKIPPSRDCNPMEAPCLFYLEDDPCEGSFDISLRGGNQILTPNIDALGYQGVILNRHYTPPLCSPSRAAFLTGKSHINLGMQFIVIFNDEPRSLSLDEKLLPQYLKEVGYKTHIVGKWHLGFARRSFLPTHRGFDTHVGFLGPYIDYFNFTNTLDPYPAGFDFRYNEEVYRDRIGEYATDVLTDEATKIIEQHNTAKDGPLFMYLPHTAVHSANEYDPLQAVSEDLETVAHIKDPERRTYAAMVKALDRSVGKVITALKEKDMLENTIILFFSDNGGPTQGYLATSASNFPLRGQKDGPWEGGVRGTAVIWSPLLQKRHYVSNHLIHITDWLPTFAELANVSSYKEKDLNGNNIWSTISYNESPLRREIVHNIDTITGYTSYYKDGWKYINGTRWNGAYDQWIGEMTFEESPEASSYPNLVMKSKVWQALNPYALKNLKPRHLEEMRKKTGINCRKVTSPSRDCKPLEAPCLFYVDDDPCEMNNLAHFRPTRMAIIEKRLQYLQETMTPPGNLPRNSAANPALHDGIWTWWFELMQK</sequence>
<evidence type="ECO:0000259" key="7">
    <source>
        <dbReference type="Pfam" id="PF00884"/>
    </source>
</evidence>
<dbReference type="GO" id="GO:0046872">
    <property type="term" value="F:metal ion binding"/>
    <property type="evidence" value="ECO:0007669"/>
    <property type="project" value="UniProtKB-KW"/>
</dbReference>
<comment type="similarity">
    <text evidence="2">Belongs to the sulfatase family.</text>
</comment>
<evidence type="ECO:0000256" key="1">
    <source>
        <dbReference type="ARBA" id="ARBA00001913"/>
    </source>
</evidence>
<evidence type="ECO:0000313" key="8">
    <source>
        <dbReference type="EMBL" id="MBC1169541.1"/>
    </source>
</evidence>
<comment type="cofactor">
    <cofactor evidence="1">
        <name>Ca(2+)</name>
        <dbReference type="ChEBI" id="CHEBI:29108"/>
    </cofactor>
</comment>
<keyword evidence="6" id="KW-0325">Glycoprotein</keyword>
<dbReference type="SUPFAM" id="SSF53649">
    <property type="entry name" value="Alkaline phosphatase-like"/>
    <property type="match status" value="2"/>
</dbReference>
<dbReference type="PROSITE" id="PS00149">
    <property type="entry name" value="SULFATASE_2"/>
    <property type="match status" value="1"/>
</dbReference>
<dbReference type="PANTHER" id="PTHR10342:SF264">
    <property type="entry name" value="MIP05773P-RELATED"/>
    <property type="match status" value="1"/>
</dbReference>
<accession>A0A1B0C814</accession>
<dbReference type="Gene3D" id="3.40.720.10">
    <property type="entry name" value="Alkaline Phosphatase, subunit A"/>
    <property type="match status" value="2"/>
</dbReference>
<dbReference type="Proteomes" id="UP000092461">
    <property type="component" value="Unassembled WGS sequence"/>
</dbReference>
<dbReference type="VEuPathDB" id="VectorBase:LLONM1_001927"/>
<evidence type="ECO:0000256" key="6">
    <source>
        <dbReference type="ARBA" id="ARBA00023180"/>
    </source>
</evidence>
<dbReference type="InterPro" id="IPR000917">
    <property type="entry name" value="Sulfatase_N"/>
</dbReference>
<dbReference type="Pfam" id="PF00884">
    <property type="entry name" value="Sulfatase"/>
    <property type="match status" value="2"/>
</dbReference>
<reference evidence="10" key="1">
    <citation type="submission" date="2012-05" db="EMBL/GenBank/DDBJ databases">
        <title>Whole Genome Assembly of Lutzomyia longipalpis.</title>
        <authorList>
            <person name="Richards S."/>
            <person name="Qu C."/>
            <person name="Dillon R."/>
            <person name="Worley K."/>
            <person name="Scherer S."/>
            <person name="Batterton M."/>
            <person name="Taylor A."/>
            <person name="Hawes A."/>
            <person name="Hernandez B."/>
            <person name="Kovar C."/>
            <person name="Mandapat C."/>
            <person name="Pham C."/>
            <person name="Qu C."/>
            <person name="Jing C."/>
            <person name="Bess C."/>
            <person name="Bandaranaike D."/>
            <person name="Ngo D."/>
            <person name="Ongeri F."/>
            <person name="Arias F."/>
            <person name="Lara F."/>
            <person name="Weissenberger G."/>
            <person name="Kamau G."/>
            <person name="Han H."/>
            <person name="Shen H."/>
            <person name="Dinh H."/>
            <person name="Khalil I."/>
            <person name="Jones J."/>
            <person name="Shafer J."/>
            <person name="Jayaseelan J."/>
            <person name="Quiroz J."/>
            <person name="Blankenburg K."/>
            <person name="Nguyen L."/>
            <person name="Jackson L."/>
            <person name="Francisco L."/>
            <person name="Tang L.-Y."/>
            <person name="Pu L.-L."/>
            <person name="Perales L."/>
            <person name="Lorensuhewa L."/>
            <person name="Munidasa M."/>
            <person name="Coyle M."/>
            <person name="Taylor M."/>
            <person name="Puazo M."/>
            <person name="Firestine M."/>
            <person name="Scheel M."/>
            <person name="Javaid M."/>
            <person name="Wang M."/>
            <person name="Li M."/>
            <person name="Tabassum N."/>
            <person name="Saada N."/>
            <person name="Osuji N."/>
            <person name="Aqrawi P."/>
            <person name="Fu Q."/>
            <person name="Thornton R."/>
            <person name="Raj R."/>
            <person name="Goodspeed R."/>
            <person name="Mata R."/>
            <person name="Najjar R."/>
            <person name="Gubbala S."/>
            <person name="Lee S."/>
            <person name="Denson S."/>
            <person name="Patil S."/>
            <person name="Macmil S."/>
            <person name="Qi S."/>
            <person name="Matskevitch T."/>
            <person name="Palculict T."/>
            <person name="Mathew T."/>
            <person name="Vee V."/>
            <person name="Velamala V."/>
            <person name="Korchina V."/>
            <person name="Cai W."/>
            <person name="Liu W."/>
            <person name="Dai W."/>
            <person name="Zou X."/>
            <person name="Zhu Y."/>
            <person name="Zhang Y."/>
            <person name="Wu Y.-Q."/>
            <person name="Xin Y."/>
            <person name="Nazarath L."/>
            <person name="Kovar C."/>
            <person name="Han Y."/>
            <person name="Muzny D."/>
            <person name="Gibbs R."/>
        </authorList>
    </citation>
    <scope>NUCLEOTIDE SEQUENCE [LARGE SCALE GENOMIC DNA]</scope>
    <source>
        <strain evidence="10">Jacobina</strain>
    </source>
</reference>
<keyword evidence="3" id="KW-0479">Metal-binding</keyword>
<keyword evidence="10" id="KW-1185">Reference proteome</keyword>
<feature type="domain" description="Sulfatase N-terminal" evidence="7">
    <location>
        <begin position="457"/>
        <end position="768"/>
    </location>
</feature>
<organism evidence="9 10">
    <name type="scientific">Lutzomyia longipalpis</name>
    <name type="common">Sand fly</name>
    <dbReference type="NCBI Taxonomy" id="7200"/>
    <lineage>
        <taxon>Eukaryota</taxon>
        <taxon>Metazoa</taxon>
        <taxon>Ecdysozoa</taxon>
        <taxon>Arthropoda</taxon>
        <taxon>Hexapoda</taxon>
        <taxon>Insecta</taxon>
        <taxon>Pterygota</taxon>
        <taxon>Neoptera</taxon>
        <taxon>Endopterygota</taxon>
        <taxon>Diptera</taxon>
        <taxon>Nematocera</taxon>
        <taxon>Psychodoidea</taxon>
        <taxon>Psychodidae</taxon>
        <taxon>Lutzomyia</taxon>
        <taxon>Lutzomyia</taxon>
    </lineage>
</organism>
<proteinExistence type="inferred from homology"/>
<evidence type="ECO:0000256" key="5">
    <source>
        <dbReference type="ARBA" id="ARBA00022837"/>
    </source>
</evidence>
<dbReference type="PROSITE" id="PS00523">
    <property type="entry name" value="SULFATASE_1"/>
    <property type="match status" value="1"/>
</dbReference>
<dbReference type="InterPro" id="IPR047115">
    <property type="entry name" value="ARSB"/>
</dbReference>
<dbReference type="EMBL" id="GITU01000838">
    <property type="protein sequence ID" value="MBC1169541.1"/>
    <property type="molecule type" value="Transcribed_RNA"/>
</dbReference>